<sequence length="81" mass="9293">MRFAYPPYTSIHIAAILRKQKRPKLEEFGPFGSYPPCYFICVRNYASALTFAFNLLLLRAALFLWIRPLFTAESMTGTAVL</sequence>
<dbReference type="Proteomes" id="UP000005090">
    <property type="component" value="Chromosome"/>
</dbReference>
<dbReference type="HOGENOM" id="CLU_2569836_0_0_6"/>
<keyword evidence="3" id="KW-1185">Reference proteome</keyword>
<reference evidence="2 3" key="1">
    <citation type="journal article" date="2013" name="Genome Announc.">
        <title>Genome Sequence of the Obligate Gammaproteobacterial Methanotroph Methylomicrobium album Strain BG8.</title>
        <authorList>
            <person name="Kits K.D."/>
            <person name="Kalyuzhnaya M.G."/>
            <person name="Klotz M.G."/>
            <person name="Jetten M.S."/>
            <person name="Op den Camp H.J."/>
            <person name="Vuilleumier S."/>
            <person name="Bringel F."/>
            <person name="Dispirito A.A."/>
            <person name="Murrell J.C."/>
            <person name="Bruce D."/>
            <person name="Cheng J.F."/>
            <person name="Copeland A."/>
            <person name="Goodwin L."/>
            <person name="Hauser L."/>
            <person name="Lajus A."/>
            <person name="Land M.L."/>
            <person name="Lapidus A."/>
            <person name="Lucas S."/>
            <person name="Medigue C."/>
            <person name="Pitluck S."/>
            <person name="Woyke T."/>
            <person name="Zeytun A."/>
            <person name="Stein L.Y."/>
        </authorList>
    </citation>
    <scope>NUCLEOTIDE SEQUENCE [LARGE SCALE GENOMIC DNA]</scope>
    <source>
        <strain evidence="2 3">BG8</strain>
    </source>
</reference>
<dbReference type="EMBL" id="CM001475">
    <property type="protein sequence ID" value="EIC31395.1"/>
    <property type="molecule type" value="Genomic_DNA"/>
</dbReference>
<proteinExistence type="predicted"/>
<dbReference type="AlphaFoldDB" id="H8GHS7"/>
<keyword evidence="1" id="KW-0472">Membrane</keyword>
<name>H8GHS7_METAL</name>
<accession>H8GHS7</accession>
<evidence type="ECO:0000256" key="1">
    <source>
        <dbReference type="SAM" id="Phobius"/>
    </source>
</evidence>
<evidence type="ECO:0000313" key="3">
    <source>
        <dbReference type="Proteomes" id="UP000005090"/>
    </source>
</evidence>
<keyword evidence="1" id="KW-0812">Transmembrane</keyword>
<dbReference type="STRING" id="686340.Metal_3750"/>
<keyword evidence="1" id="KW-1133">Transmembrane helix</keyword>
<evidence type="ECO:0000313" key="2">
    <source>
        <dbReference type="EMBL" id="EIC31395.1"/>
    </source>
</evidence>
<feature type="transmembrane region" description="Helical" evidence="1">
    <location>
        <begin position="45"/>
        <end position="66"/>
    </location>
</feature>
<gene>
    <name evidence="2" type="ORF">Metal_3750</name>
</gene>
<organism evidence="2 3">
    <name type="scientific">Methylomicrobium album BG8</name>
    <dbReference type="NCBI Taxonomy" id="686340"/>
    <lineage>
        <taxon>Bacteria</taxon>
        <taxon>Pseudomonadati</taxon>
        <taxon>Pseudomonadota</taxon>
        <taxon>Gammaproteobacteria</taxon>
        <taxon>Methylococcales</taxon>
        <taxon>Methylococcaceae</taxon>
        <taxon>Methylomicrobium</taxon>
    </lineage>
</organism>
<protein>
    <submittedName>
        <fullName evidence="2">Uncharacterized protein</fullName>
    </submittedName>
</protein>